<feature type="compositionally biased region" description="Basic and acidic residues" evidence="8">
    <location>
        <begin position="1213"/>
        <end position="1249"/>
    </location>
</feature>
<reference evidence="11" key="1">
    <citation type="submission" date="2020-10" db="EMBL/GenBank/DDBJ databases">
        <authorList>
            <person name="Roach M.J.R."/>
        </authorList>
    </citation>
    <scope>NUCLEOTIDE SEQUENCE</scope>
    <source>
        <strain evidence="11">CBS 1945</strain>
    </source>
</reference>
<dbReference type="InterPro" id="IPR001849">
    <property type="entry name" value="PH_domain"/>
</dbReference>
<feature type="domain" description="PH" evidence="10">
    <location>
        <begin position="1722"/>
        <end position="1853"/>
    </location>
</feature>
<evidence type="ECO:0000256" key="1">
    <source>
        <dbReference type="ARBA" id="ARBA00004601"/>
    </source>
</evidence>
<feature type="coiled-coil region" evidence="7">
    <location>
        <begin position="234"/>
        <end position="261"/>
    </location>
</feature>
<dbReference type="InterPro" id="IPR011993">
    <property type="entry name" value="PH-like_dom_sf"/>
</dbReference>
<dbReference type="PANTHER" id="PTHR12965:SF0">
    <property type="entry name" value="VACUOLAR PROTEIN SORTING-ASSOCIATED PROTEIN 54"/>
    <property type="match status" value="1"/>
</dbReference>
<feature type="region of interest" description="Disordered" evidence="8">
    <location>
        <begin position="475"/>
        <end position="500"/>
    </location>
</feature>
<evidence type="ECO:0000256" key="4">
    <source>
        <dbReference type="ARBA" id="ARBA00022927"/>
    </source>
</evidence>
<feature type="compositionally biased region" description="Basic and acidic residues" evidence="8">
    <location>
        <begin position="1033"/>
        <end position="1044"/>
    </location>
</feature>
<dbReference type="KEGG" id="bnn:FOA43_002807"/>
<feature type="region of interest" description="Disordered" evidence="8">
    <location>
        <begin position="697"/>
        <end position="716"/>
    </location>
</feature>
<evidence type="ECO:0000259" key="10">
    <source>
        <dbReference type="Pfam" id="PF16457"/>
    </source>
</evidence>
<evidence type="ECO:0000256" key="7">
    <source>
        <dbReference type="SAM" id="Coils"/>
    </source>
</evidence>
<proteinExistence type="inferred from homology"/>
<feature type="compositionally biased region" description="Basic and acidic residues" evidence="8">
    <location>
        <begin position="1186"/>
        <end position="1203"/>
    </location>
</feature>
<dbReference type="Gene3D" id="2.30.29.30">
    <property type="entry name" value="Pleckstrin-homology domain (PH domain)/Phosphotyrosine-binding domain (PTB)"/>
    <property type="match status" value="1"/>
</dbReference>
<protein>
    <submittedName>
        <fullName evidence="11">Uncharacterized protein</fullName>
    </submittedName>
</protein>
<dbReference type="GO" id="GO:0000938">
    <property type="term" value="C:GARP complex"/>
    <property type="evidence" value="ECO:0007669"/>
    <property type="project" value="InterPro"/>
</dbReference>
<dbReference type="GO" id="GO:0005829">
    <property type="term" value="C:cytosol"/>
    <property type="evidence" value="ECO:0007669"/>
    <property type="project" value="GOC"/>
</dbReference>
<keyword evidence="4" id="KW-0653">Protein transport</keyword>
<sequence>MDDSSISLGINKLSEASVSPLGQNSVYELVENTNYRHRATATGLLTIGSSSASVNVKGPSIKDIPATSLTKIKKVKDQQFGPYLNTIADAYKEFHSHKTLTESTLEAFMTQLSNEERKKEKARRKTANASVNTDYGLTEEEEAQMDSNSLEQVSSVYFSDDFRLDDPRVFNEVVGNAIILEDTVDFNEDGQQKPLINNEEVQDKLSSYLDIVEIHLIHEISKSSGSFFSALGDLKNITKQSDSLTNQLHNVDSKLESLDKDRAHVAIQMLKLTQKRNNVEKLEQALLQISTILQQADLAESSYFNANYEKALQLTEAVFSLINGNNPKNQIVDKITCRWPYPLFDLSAVPALTSLKRLLGNLTTDTGKSLARLFGDFLLEDLRSHYENASRAEVMDRLASNLSKNNRLNRKSLQPPGYQVVTDEFKQQIHKYISEMSRCGELASAYKLYEERFLAELKTIIKSFLPTDILENIGQPETSISGRSDETRSTTTQRSGMGGLSKNVRAMTPKEFEDMLVGIYTQLSEGFRRLITQKKLLLEMGLDCLAEYDSRYMDEQPDVILQLDITNAITAAINVTQRRMAKLINVREVQNSCVTLDYFLRLYSVNVMFLMECELISGGRIASPVLQDIINIQFQKFTVQYHRASLKILSGKIEKETWRECLLPSSLQKLTNQIAEAAKDGFDESVWMNPMNLELRPAKPREEAEEENDDKNIDPTQRKTLMIGDKSYIVPEIVSTVLRMVQSYEIIKMQFPKVDNGNIIELFKLANLKIHQSVLGAQATRTAGLRNITSKHLAVTSQLLGFLSALIPSVIAAFDRLSKVGSFVETEFKKVQQMFSDQQTEIFEKLVSIMVDRVRAQSSEIRSTDWSTPLPRQQVHHYMESLVSKTLTIARILLRYLPESQYTLILSKIFGQYKRVLTDIYSQVKLKDSVDKAVMMRDVDYFREKLADVAGYGNSGQIIWENINALETEEDSRTQQPQQVSLPEEKPLPKKPEAAKPEAATPEAANPGAAEPESAKPEAEKAESAKPEAAIPESEKPESEKPEAAEPEAAKVIVTPSISDQRDREPEKQIGKSSDSGERVEGADKEEMEKSDGEWKRDAKCEANTEEVDKPIEEKDEEVKKGDAVEKVGENIEEKDIKENAEEVEEEATTDVEVEKKVNKEKIEPKESKSMSLEGTTTKTSLQDVSPKDIGREEPYNSTEKSENGANTPTKEVGLKALKEPENGNGKEEVDNSKKTEYLGAETGEKIYESVRGSSTEKSQEPAKSDKTESTETQILKPVETAAMTTNTSSNQRKTKKDRRRKKLEEGEGIGYVKALKQAIMGPDEMAQFNSIIVLAKMMDYLPKSDHIFSLFDSKLFACLLDASCRPSAANEAIRAVLRICLIFLWGVLPETKPSNMYDPLLWNVCNNHSFFENLSSKLSEQDLRLALASVDFVSQLLYRTYDLKNPDIILSEIRCLMDSHFFDSISMLPYEFKSRLDSFSALRKSSKLILKYLSTAPLRNDPFSGLVNECILVIDRILNECGSGQKFNGRRNSTDYSKVGLLETVDPQHYIQQNFSSAAVIDLIYVLRNPNMTFKKNFSEHTMFATAKTYFPLLKFAVGITNLLNHLDSSRYPNIAYVFTYFNDELYYSFMSSALKFWMASKAEENDFRRIMALLETLVDYCDSLMRSDPFYTVTEQVVGLKYSEIKKYHLEQLKRNKATSWSTAMESFNRTIGQQVLDFVKTQRFVGLSKGSWVYINNPLDKAPVSGKPVYYFLVLSSNNKSLIYKEFTRKHSHAPNIDKDGIIVDFKNVVKIDSKSMTQQVQIQNLINIASRLNVSRIDICTKDEKVFSFYVDSLGLLYAWLDGVKMLLNDNSALSEDTMYQIDALTKIRTNVQLIDLEDSEEKVDNDSVHSRNAETKYDATQLEILASHFYYE</sequence>
<dbReference type="Proteomes" id="UP000662931">
    <property type="component" value="Chromosome 3"/>
</dbReference>
<comment type="subcellular location">
    <subcellularLocation>
        <location evidence="1">Golgi apparatus</location>
        <location evidence="1">trans-Golgi network</location>
    </subcellularLocation>
</comment>
<dbReference type="RefSeq" id="XP_038779017.1">
    <property type="nucleotide sequence ID" value="XM_038923089.1"/>
</dbReference>
<dbReference type="EMBL" id="CP064814">
    <property type="protein sequence ID" value="QPG75452.1"/>
    <property type="molecule type" value="Genomic_DNA"/>
</dbReference>
<gene>
    <name evidence="11" type="ORF">FOA43_002807</name>
</gene>
<dbReference type="GO" id="GO:0019905">
    <property type="term" value="F:syntaxin binding"/>
    <property type="evidence" value="ECO:0007669"/>
    <property type="project" value="TreeGrafter"/>
</dbReference>
<feature type="compositionally biased region" description="Acidic residues" evidence="8">
    <location>
        <begin position="1142"/>
        <end position="1152"/>
    </location>
</feature>
<feature type="coiled-coil region" evidence="7">
    <location>
        <begin position="105"/>
        <end position="132"/>
    </location>
</feature>
<evidence type="ECO:0000313" key="11">
    <source>
        <dbReference type="EMBL" id="QPG75452.1"/>
    </source>
</evidence>
<keyword evidence="6 7" id="KW-0175">Coiled coil</keyword>
<keyword evidence="5" id="KW-0333">Golgi apparatus</keyword>
<feature type="compositionally biased region" description="Basic and acidic residues" evidence="8">
    <location>
        <begin position="1013"/>
        <end position="1026"/>
    </location>
</feature>
<feature type="compositionally biased region" description="Basic and acidic residues" evidence="8">
    <location>
        <begin position="1153"/>
        <end position="1169"/>
    </location>
</feature>
<feature type="compositionally biased region" description="Basic residues" evidence="8">
    <location>
        <begin position="1293"/>
        <end position="1302"/>
    </location>
</feature>
<dbReference type="Pfam" id="PF16457">
    <property type="entry name" value="PH_12"/>
    <property type="match status" value="1"/>
</dbReference>
<keyword evidence="12" id="KW-1185">Reference proteome</keyword>
<evidence type="ECO:0000313" key="12">
    <source>
        <dbReference type="Proteomes" id="UP000662931"/>
    </source>
</evidence>
<feature type="compositionally biased region" description="Basic and acidic residues" evidence="8">
    <location>
        <begin position="983"/>
        <end position="996"/>
    </location>
</feature>
<feature type="compositionally biased region" description="Basic and acidic residues" evidence="8">
    <location>
        <begin position="1258"/>
        <end position="1270"/>
    </location>
</feature>
<accession>A0A875S617</accession>
<feature type="compositionally biased region" description="Polar residues" evidence="8">
    <location>
        <begin position="1170"/>
        <end position="1184"/>
    </location>
</feature>
<dbReference type="GO" id="GO:0015031">
    <property type="term" value="P:protein transport"/>
    <property type="evidence" value="ECO:0007669"/>
    <property type="project" value="UniProtKB-KW"/>
</dbReference>
<feature type="compositionally biased region" description="Polar residues" evidence="8">
    <location>
        <begin position="1283"/>
        <end position="1292"/>
    </location>
</feature>
<dbReference type="InterPro" id="IPR039745">
    <property type="entry name" value="Vps54"/>
</dbReference>
<feature type="domain" description="Vacuolar protein sorting-associated protein 54 C-terminal" evidence="9">
    <location>
        <begin position="726"/>
        <end position="853"/>
    </location>
</feature>
<evidence type="ECO:0000256" key="6">
    <source>
        <dbReference type="ARBA" id="ARBA00023054"/>
    </source>
</evidence>
<dbReference type="OrthoDB" id="10259024at2759"/>
<feature type="region of interest" description="Disordered" evidence="8">
    <location>
        <begin position="969"/>
        <end position="1303"/>
    </location>
</feature>
<dbReference type="InterPro" id="IPR012501">
    <property type="entry name" value="Vps54_C"/>
</dbReference>
<keyword evidence="3" id="KW-0813">Transport</keyword>
<dbReference type="GO" id="GO:0042147">
    <property type="term" value="P:retrograde transport, endosome to Golgi"/>
    <property type="evidence" value="ECO:0007669"/>
    <property type="project" value="InterPro"/>
</dbReference>
<feature type="compositionally biased region" description="Basic and acidic residues" evidence="8">
    <location>
        <begin position="1060"/>
        <end position="1141"/>
    </location>
</feature>
<dbReference type="GeneID" id="62196208"/>
<evidence type="ECO:0000256" key="3">
    <source>
        <dbReference type="ARBA" id="ARBA00022448"/>
    </source>
</evidence>
<dbReference type="Pfam" id="PF07928">
    <property type="entry name" value="Vps54"/>
    <property type="match status" value="1"/>
</dbReference>
<dbReference type="PANTHER" id="PTHR12965">
    <property type="entry name" value="VACUOLAR PROTEIN SORTING 54"/>
    <property type="match status" value="1"/>
</dbReference>
<evidence type="ECO:0000256" key="2">
    <source>
        <dbReference type="ARBA" id="ARBA00009150"/>
    </source>
</evidence>
<evidence type="ECO:0000256" key="5">
    <source>
        <dbReference type="ARBA" id="ARBA00023034"/>
    </source>
</evidence>
<evidence type="ECO:0000256" key="8">
    <source>
        <dbReference type="SAM" id="MobiDB-lite"/>
    </source>
</evidence>
<dbReference type="GO" id="GO:0006896">
    <property type="term" value="P:Golgi to vacuole transport"/>
    <property type="evidence" value="ECO:0007669"/>
    <property type="project" value="TreeGrafter"/>
</dbReference>
<organism evidence="11 12">
    <name type="scientific">Eeniella nana</name>
    <name type="common">Yeast</name>
    <name type="synonym">Brettanomyces nanus</name>
    <dbReference type="NCBI Taxonomy" id="13502"/>
    <lineage>
        <taxon>Eukaryota</taxon>
        <taxon>Fungi</taxon>
        <taxon>Dikarya</taxon>
        <taxon>Ascomycota</taxon>
        <taxon>Saccharomycotina</taxon>
        <taxon>Pichiomycetes</taxon>
        <taxon>Pichiales</taxon>
        <taxon>Pichiaceae</taxon>
        <taxon>Brettanomyces</taxon>
    </lineage>
</organism>
<comment type="similarity">
    <text evidence="2">Belongs to the VPS54 family.</text>
</comment>
<evidence type="ECO:0000259" key="9">
    <source>
        <dbReference type="Pfam" id="PF07928"/>
    </source>
</evidence>
<feature type="compositionally biased region" description="Low complexity" evidence="8">
    <location>
        <begin position="997"/>
        <end position="1012"/>
    </location>
</feature>
<name>A0A875S617_EENNA</name>